<dbReference type="PANTHER" id="PTHR33055:SF16">
    <property type="entry name" value="TRANSPOSASE FOR INSERTION SEQUENCE ELEMENT IS1547"/>
    <property type="match status" value="1"/>
</dbReference>
<feature type="domain" description="Transposase IS116/IS110/IS902 C-terminal" evidence="2">
    <location>
        <begin position="223"/>
        <end position="307"/>
    </location>
</feature>
<name>A0AAD0KB65_9ACTN</name>
<dbReference type="GO" id="GO:0004803">
    <property type="term" value="F:transposase activity"/>
    <property type="evidence" value="ECO:0007669"/>
    <property type="project" value="InterPro"/>
</dbReference>
<dbReference type="NCBIfam" id="NF033542">
    <property type="entry name" value="transpos_IS110"/>
    <property type="match status" value="1"/>
</dbReference>
<dbReference type="InterPro" id="IPR002525">
    <property type="entry name" value="Transp_IS110-like_N"/>
</dbReference>
<dbReference type="Pfam" id="PF02371">
    <property type="entry name" value="Transposase_20"/>
    <property type="match status" value="1"/>
</dbReference>
<feature type="domain" description="Transposase IS110-like N-terminal" evidence="1">
    <location>
        <begin position="4"/>
        <end position="149"/>
    </location>
</feature>
<gene>
    <name evidence="3" type="ORF">DLJ61_03715</name>
</gene>
<dbReference type="InterPro" id="IPR047650">
    <property type="entry name" value="Transpos_IS110"/>
</dbReference>
<evidence type="ECO:0000313" key="3">
    <source>
        <dbReference type="EMBL" id="AWO82766.1"/>
    </source>
</evidence>
<dbReference type="Proteomes" id="UP000247118">
    <property type="component" value="Chromosome"/>
</dbReference>
<dbReference type="AlphaFoldDB" id="A0AAD0KB65"/>
<dbReference type="Pfam" id="PF01548">
    <property type="entry name" value="DEDD_Tnp_IS110"/>
    <property type="match status" value="1"/>
</dbReference>
<dbReference type="KEGG" id="gta:BCM27_03680"/>
<dbReference type="GO" id="GO:0003677">
    <property type="term" value="F:DNA binding"/>
    <property type="evidence" value="ECO:0007669"/>
    <property type="project" value="InterPro"/>
</dbReference>
<dbReference type="RefSeq" id="WP_068884367.1">
    <property type="nucleotide sequence ID" value="NZ_CABEIC010000002.1"/>
</dbReference>
<accession>A0AAD0KB65</accession>
<sequence length="354" mass="39112">MIVIGADVHKRTHTFVAVDAVGKQLGSTVVPAITAGHRTAMQWAHTRFGTEVLWAIEDCRNMSARLERDLLGADQKVVRVAPRLMAEHRRTGRERGKSDPIDALAVARAAAREPGLPVASHDALSYEMKALVDYRDCLVRERTSKINRVLWRVHQLDPEHHIKKGGMKLKKHQKALQTWLTTQGSGVDARLVGKEVAAIHDLTVEINEVEREITKKVSDAVPTLLAMPGCGALSAAKLLGESADITRFPGEAQFARHAGIAPVPVWSANPGRHRLTRSGNRQLNAAIHRIALTQARMPDTLGHAYYERKQADGKTPREAMRCLKRRLARVVYNHLTTDHQARTHKADNPTAAAA</sequence>
<evidence type="ECO:0000259" key="2">
    <source>
        <dbReference type="Pfam" id="PF02371"/>
    </source>
</evidence>
<dbReference type="GO" id="GO:0006313">
    <property type="term" value="P:DNA transposition"/>
    <property type="evidence" value="ECO:0007669"/>
    <property type="project" value="InterPro"/>
</dbReference>
<dbReference type="InterPro" id="IPR003346">
    <property type="entry name" value="Transposase_20"/>
</dbReference>
<dbReference type="EMBL" id="CP029604">
    <property type="protein sequence ID" value="AWO82766.1"/>
    <property type="molecule type" value="Genomic_DNA"/>
</dbReference>
<protein>
    <submittedName>
        <fullName evidence="3">IS110 family transposase</fullName>
    </submittedName>
</protein>
<organism evidence="3 4">
    <name type="scientific">Gordonia terrae</name>
    <dbReference type="NCBI Taxonomy" id="2055"/>
    <lineage>
        <taxon>Bacteria</taxon>
        <taxon>Bacillati</taxon>
        <taxon>Actinomycetota</taxon>
        <taxon>Actinomycetes</taxon>
        <taxon>Mycobacteriales</taxon>
        <taxon>Gordoniaceae</taxon>
        <taxon>Gordonia</taxon>
    </lineage>
</organism>
<evidence type="ECO:0000313" key="4">
    <source>
        <dbReference type="Proteomes" id="UP000247118"/>
    </source>
</evidence>
<proteinExistence type="predicted"/>
<dbReference type="GeneID" id="32686838"/>
<evidence type="ECO:0000259" key="1">
    <source>
        <dbReference type="Pfam" id="PF01548"/>
    </source>
</evidence>
<reference evidence="3 4" key="1">
    <citation type="submission" date="2018-05" db="EMBL/GenBank/DDBJ databases">
        <title>Complete genome sequence of Gordonia terrae NRRL B-16283.</title>
        <authorList>
            <person name="Garlena R.A."/>
            <person name="Russell D.A."/>
            <person name="Hatfull G.F."/>
        </authorList>
    </citation>
    <scope>NUCLEOTIDE SEQUENCE [LARGE SCALE GENOMIC DNA]</scope>
    <source>
        <strain evidence="3 4">NRRL B-16283</strain>
    </source>
</reference>
<dbReference type="PANTHER" id="PTHR33055">
    <property type="entry name" value="TRANSPOSASE FOR INSERTION SEQUENCE ELEMENT IS1111A"/>
    <property type="match status" value="1"/>
</dbReference>